<name>A0A8E2E3R5_9PEZI</name>
<dbReference type="UniPathway" id="UPA00077">
    <property type="reaction ID" value="UER00149"/>
</dbReference>
<dbReference type="GO" id="GO:0000162">
    <property type="term" value="P:L-tryptophan biosynthetic process"/>
    <property type="evidence" value="ECO:0007669"/>
    <property type="project" value="TreeGrafter"/>
</dbReference>
<keyword evidence="14" id="KW-1185">Reference proteome</keyword>
<protein>
    <recommendedName>
        <fullName evidence="4">aminodeoxychorismate synthase</fullName>
        <ecNumber evidence="4">2.6.1.85</ecNumber>
    </recommendedName>
    <alternativeName>
        <fullName evidence="8">Para-aminobenzoate synthase</fullName>
    </alternativeName>
    <alternativeName>
        <fullName evidence="9">p-aminobenzoic acid synthase</fullName>
    </alternativeName>
</protein>
<dbReference type="Gene3D" id="3.60.120.10">
    <property type="entry name" value="Anthranilate synthase"/>
    <property type="match status" value="1"/>
</dbReference>
<keyword evidence="5" id="KW-0808">Transferase</keyword>
<dbReference type="PROSITE" id="PS51273">
    <property type="entry name" value="GATASE_TYPE_1"/>
    <property type="match status" value="1"/>
</dbReference>
<comment type="similarity">
    <text evidence="3">In the C-terminal section; belongs to the anthranilate synthase component I family.</text>
</comment>
<dbReference type="GO" id="GO:0005737">
    <property type="term" value="C:cytoplasm"/>
    <property type="evidence" value="ECO:0007669"/>
    <property type="project" value="TreeGrafter"/>
</dbReference>
<feature type="domain" description="Chorismate-utilising enzyme C-terminal" evidence="11">
    <location>
        <begin position="727"/>
        <end position="830"/>
    </location>
</feature>
<dbReference type="PRINTS" id="PR00096">
    <property type="entry name" value="GATASE"/>
</dbReference>
<evidence type="ECO:0000256" key="2">
    <source>
        <dbReference type="ARBA" id="ARBA00005009"/>
    </source>
</evidence>
<feature type="domain" description="Anthranilate synthase component I N-terminal" evidence="12">
    <location>
        <begin position="345"/>
        <end position="488"/>
    </location>
</feature>
<reference evidence="13 14" key="1">
    <citation type="journal article" date="2016" name="Nat. Commun.">
        <title>Ectomycorrhizal ecology is imprinted in the genome of the dominant symbiotic fungus Cenococcum geophilum.</title>
        <authorList>
            <consortium name="DOE Joint Genome Institute"/>
            <person name="Peter M."/>
            <person name="Kohler A."/>
            <person name="Ohm R.A."/>
            <person name="Kuo A."/>
            <person name="Krutzmann J."/>
            <person name="Morin E."/>
            <person name="Arend M."/>
            <person name="Barry K.W."/>
            <person name="Binder M."/>
            <person name="Choi C."/>
            <person name="Clum A."/>
            <person name="Copeland A."/>
            <person name="Grisel N."/>
            <person name="Haridas S."/>
            <person name="Kipfer T."/>
            <person name="LaButti K."/>
            <person name="Lindquist E."/>
            <person name="Lipzen A."/>
            <person name="Maire R."/>
            <person name="Meier B."/>
            <person name="Mihaltcheva S."/>
            <person name="Molinier V."/>
            <person name="Murat C."/>
            <person name="Poggeler S."/>
            <person name="Quandt C.A."/>
            <person name="Sperisen C."/>
            <person name="Tritt A."/>
            <person name="Tisserant E."/>
            <person name="Crous P.W."/>
            <person name="Henrissat B."/>
            <person name="Nehls U."/>
            <person name="Egli S."/>
            <person name="Spatafora J.W."/>
            <person name="Grigoriev I.V."/>
            <person name="Martin F.M."/>
        </authorList>
    </citation>
    <scope>NUCLEOTIDE SEQUENCE [LARGE SCALE GENOMIC DNA]</scope>
    <source>
        <strain evidence="13 14">CBS 459.81</strain>
    </source>
</reference>
<dbReference type="OrthoDB" id="64220at2759"/>
<dbReference type="InterPro" id="IPR006221">
    <property type="entry name" value="TrpG/PapA_dom"/>
</dbReference>
<evidence type="ECO:0000256" key="9">
    <source>
        <dbReference type="ARBA" id="ARBA00031904"/>
    </source>
</evidence>
<dbReference type="InterPro" id="IPR015890">
    <property type="entry name" value="Chorismate_C"/>
</dbReference>
<dbReference type="InterPro" id="IPR019999">
    <property type="entry name" value="Anth_synth_I-like"/>
</dbReference>
<comment type="pathway">
    <text evidence="2">Cofactor biosynthesis; tetrahydrofolate biosynthesis; 4-aminobenzoate from chorismate: step 1/2.</text>
</comment>
<evidence type="ECO:0000256" key="8">
    <source>
        <dbReference type="ARBA" id="ARBA00031329"/>
    </source>
</evidence>
<sequence length="849" mass="93719">MKTNGYQSMQATPLESPRRPRILFIDAYDSFANNIVALVQESLNADVEIIRIDDPRYSNTGDLGLSHLAFLNFLSNFDAIIAGPGPGTVNNDKDVGLIKKLWQLDDADVLPILGICLGFQSLAANFGSKIERLRVPRHGIVSNILHSNRSIFAGLGEVHATQYHSLQVNIYHPIQTSLEAVWNLWKSTDECPQLEPLAWDFDDESNGAVLMATKHTMKPFWGVQYHPESICTSDEGKKIIQNWWKEAKSWSSSHPRTRTTTTSHSYLQHITNNPGQPKEKLFKAAKHLSAACSPEDFAQIIAYGHSPNHPRLRKLSRLPPECLNVNTTRVGRLCVTDLCELLKIQTNEAIVLQSGLINGLPVANGTGRYSIIGLFVPGETLRIHYYAPQRKLQLRNDPNEILIEIMVQDVWAYLKDIMQHLKLPDGPLRDCFTPFWGGLMGYVTYEAGLQTINVAPSPPACGVVAQPDICFAYITRSIVIDHQLGDVYVQSIRGHDMEWVSHTISGIQEARDLKNPPSALGGVDFASPQHSLPHKASYVEKIRRCKESIGAGDSYELCLTDQTKITVPKIPSTTPFAWHLYKTLIEKNPAPFTAYIRMGQVGQGVNILSSSPERFMSWNRYACCECRPIKGTVKKAPGVTLADAEAILSSSKEQAENLMIVDLTRHQLHGVYGAGNVEVTKLMQVEEFETVYQLVSVVEGRPTDAEGCAAPEEDRSNGNADYVPVEYRPQPTGIEALAASLPPGSMTGAPKKRSCELLKDIENNEPRGIYAGIIGYLDVGGGGDFSVVIRTAVKWDGVADDPDEEWRIGAGGAITAQSTEDGEYEEMIAKLDSIRQIFVAPPASGRTIL</sequence>
<feature type="domain" description="Glutamine amidotransferase" evidence="10">
    <location>
        <begin position="24"/>
        <end position="243"/>
    </location>
</feature>
<comment type="catalytic activity">
    <reaction evidence="1">
        <text>chorismate + L-glutamine = 4-amino-4-deoxychorismate + L-glutamate</text>
        <dbReference type="Rhea" id="RHEA:11672"/>
        <dbReference type="ChEBI" id="CHEBI:29748"/>
        <dbReference type="ChEBI" id="CHEBI:29985"/>
        <dbReference type="ChEBI" id="CHEBI:58359"/>
        <dbReference type="ChEBI" id="CHEBI:58406"/>
        <dbReference type="EC" id="2.6.1.85"/>
    </reaction>
</comment>
<evidence type="ECO:0000259" key="11">
    <source>
        <dbReference type="Pfam" id="PF00425"/>
    </source>
</evidence>
<dbReference type="GO" id="GO:0046820">
    <property type="term" value="F:4-amino-4-deoxychorismate synthase activity"/>
    <property type="evidence" value="ECO:0007669"/>
    <property type="project" value="UniProtKB-EC"/>
</dbReference>
<evidence type="ECO:0000256" key="7">
    <source>
        <dbReference type="ARBA" id="ARBA00022962"/>
    </source>
</evidence>
<dbReference type="GO" id="GO:0008153">
    <property type="term" value="P:4-aminobenzoate biosynthetic process"/>
    <property type="evidence" value="ECO:0007669"/>
    <property type="project" value="TreeGrafter"/>
</dbReference>
<evidence type="ECO:0000313" key="14">
    <source>
        <dbReference type="Proteomes" id="UP000250266"/>
    </source>
</evidence>
<dbReference type="EC" id="2.6.1.85" evidence="4"/>
<gene>
    <name evidence="13" type="ORF">K432DRAFT_359787</name>
</gene>
<organism evidence="13 14">
    <name type="scientific">Lepidopterella palustris CBS 459.81</name>
    <dbReference type="NCBI Taxonomy" id="1314670"/>
    <lineage>
        <taxon>Eukaryota</taxon>
        <taxon>Fungi</taxon>
        <taxon>Dikarya</taxon>
        <taxon>Ascomycota</taxon>
        <taxon>Pezizomycotina</taxon>
        <taxon>Dothideomycetes</taxon>
        <taxon>Pleosporomycetidae</taxon>
        <taxon>Mytilinidiales</taxon>
        <taxon>Argynnaceae</taxon>
        <taxon>Lepidopterella</taxon>
    </lineage>
</organism>
<dbReference type="GO" id="GO:0046654">
    <property type="term" value="P:tetrahydrofolate biosynthetic process"/>
    <property type="evidence" value="ECO:0007669"/>
    <property type="project" value="UniProtKB-UniPathway"/>
</dbReference>
<dbReference type="InterPro" id="IPR006805">
    <property type="entry name" value="Anth_synth_I_N"/>
</dbReference>
<keyword evidence="6" id="KW-0289">Folate biosynthesis</keyword>
<evidence type="ECO:0000256" key="4">
    <source>
        <dbReference type="ARBA" id="ARBA00013139"/>
    </source>
</evidence>
<dbReference type="Pfam" id="PF00425">
    <property type="entry name" value="Chorismate_bind"/>
    <property type="match status" value="2"/>
</dbReference>
<dbReference type="PANTHER" id="PTHR11236">
    <property type="entry name" value="AMINOBENZOATE/ANTHRANILATE SYNTHASE"/>
    <property type="match status" value="1"/>
</dbReference>
<dbReference type="SUPFAM" id="SSF52317">
    <property type="entry name" value="Class I glutamine amidotransferase-like"/>
    <property type="match status" value="1"/>
</dbReference>
<evidence type="ECO:0000259" key="10">
    <source>
        <dbReference type="Pfam" id="PF00117"/>
    </source>
</evidence>
<dbReference type="InterPro" id="IPR029062">
    <property type="entry name" value="Class_I_gatase-like"/>
</dbReference>
<evidence type="ECO:0000256" key="3">
    <source>
        <dbReference type="ARBA" id="ARBA00005970"/>
    </source>
</evidence>
<dbReference type="Proteomes" id="UP000250266">
    <property type="component" value="Unassembled WGS sequence"/>
</dbReference>
<evidence type="ECO:0000256" key="6">
    <source>
        <dbReference type="ARBA" id="ARBA00022909"/>
    </source>
</evidence>
<dbReference type="EMBL" id="KV745183">
    <property type="protein sequence ID" value="OCK76752.1"/>
    <property type="molecule type" value="Genomic_DNA"/>
</dbReference>
<dbReference type="CDD" id="cd01743">
    <property type="entry name" value="GATase1_Anthranilate_Synthase"/>
    <property type="match status" value="1"/>
</dbReference>
<evidence type="ECO:0000256" key="1">
    <source>
        <dbReference type="ARBA" id="ARBA00001000"/>
    </source>
</evidence>
<accession>A0A8E2E3R5</accession>
<dbReference type="InterPro" id="IPR017926">
    <property type="entry name" value="GATASE"/>
</dbReference>
<proteinExistence type="inferred from homology"/>
<feature type="domain" description="Chorismate-utilising enzyme C-terminal" evidence="11">
    <location>
        <begin position="535"/>
        <end position="702"/>
    </location>
</feature>
<dbReference type="Pfam" id="PF00117">
    <property type="entry name" value="GATase"/>
    <property type="match status" value="1"/>
</dbReference>
<dbReference type="AlphaFoldDB" id="A0A8E2E3R5"/>
<dbReference type="PANTHER" id="PTHR11236:SF18">
    <property type="entry name" value="AMINODEOXYCHORISMATE SYNTHASE"/>
    <property type="match status" value="1"/>
</dbReference>
<dbReference type="SUPFAM" id="SSF56322">
    <property type="entry name" value="ADC synthase"/>
    <property type="match status" value="1"/>
</dbReference>
<evidence type="ECO:0000256" key="5">
    <source>
        <dbReference type="ARBA" id="ARBA00022679"/>
    </source>
</evidence>
<keyword evidence="7" id="KW-0315">Glutamine amidotransferase</keyword>
<dbReference type="GO" id="GO:0046656">
    <property type="term" value="P:folic acid biosynthetic process"/>
    <property type="evidence" value="ECO:0007669"/>
    <property type="project" value="UniProtKB-KW"/>
</dbReference>
<evidence type="ECO:0000313" key="13">
    <source>
        <dbReference type="EMBL" id="OCK76752.1"/>
    </source>
</evidence>
<dbReference type="Pfam" id="PF04715">
    <property type="entry name" value="Anth_synt_I_N"/>
    <property type="match status" value="1"/>
</dbReference>
<evidence type="ECO:0000259" key="12">
    <source>
        <dbReference type="Pfam" id="PF04715"/>
    </source>
</evidence>
<dbReference type="InterPro" id="IPR005801">
    <property type="entry name" value="ADC_synthase"/>
</dbReference>
<dbReference type="Gene3D" id="3.40.50.880">
    <property type="match status" value="1"/>
</dbReference>